<organism evidence="1">
    <name type="scientific">Rhizophora mucronata</name>
    <name type="common">Asiatic mangrove</name>
    <dbReference type="NCBI Taxonomy" id="61149"/>
    <lineage>
        <taxon>Eukaryota</taxon>
        <taxon>Viridiplantae</taxon>
        <taxon>Streptophyta</taxon>
        <taxon>Embryophyta</taxon>
        <taxon>Tracheophyta</taxon>
        <taxon>Spermatophyta</taxon>
        <taxon>Magnoliopsida</taxon>
        <taxon>eudicotyledons</taxon>
        <taxon>Gunneridae</taxon>
        <taxon>Pentapetalae</taxon>
        <taxon>rosids</taxon>
        <taxon>fabids</taxon>
        <taxon>Malpighiales</taxon>
        <taxon>Rhizophoraceae</taxon>
        <taxon>Rhizophora</taxon>
    </lineage>
</organism>
<dbReference type="EMBL" id="GGEC01059017">
    <property type="protein sequence ID" value="MBX39501.1"/>
    <property type="molecule type" value="Transcribed_RNA"/>
</dbReference>
<name>A0A2P2NAJ8_RHIMU</name>
<reference evidence="1" key="1">
    <citation type="submission" date="2018-02" db="EMBL/GenBank/DDBJ databases">
        <title>Rhizophora mucronata_Transcriptome.</title>
        <authorList>
            <person name="Meera S.P."/>
            <person name="Sreeshan A."/>
            <person name="Augustine A."/>
        </authorList>
    </citation>
    <scope>NUCLEOTIDE SEQUENCE</scope>
    <source>
        <tissue evidence="1">Leaf</tissue>
    </source>
</reference>
<dbReference type="AlphaFoldDB" id="A0A2P2NAJ8"/>
<proteinExistence type="predicted"/>
<accession>A0A2P2NAJ8</accession>
<sequence>MQDLCFFVSSLSFPPRTKGQSAICWIRRLARSR</sequence>
<protein>
    <submittedName>
        <fullName evidence="1">Uncharacterized protein</fullName>
    </submittedName>
</protein>
<evidence type="ECO:0000313" key="1">
    <source>
        <dbReference type="EMBL" id="MBX39501.1"/>
    </source>
</evidence>